<dbReference type="PANTHER" id="PTHR30481">
    <property type="entry name" value="DNA ADENINE METHYLASE"/>
    <property type="match status" value="1"/>
</dbReference>
<comment type="caution">
    <text evidence="8">The sequence shown here is derived from an EMBL/GenBank/DDBJ whole genome shotgun (WGS) entry which is preliminary data.</text>
</comment>
<dbReference type="GO" id="GO:0032259">
    <property type="term" value="P:methylation"/>
    <property type="evidence" value="ECO:0007669"/>
    <property type="project" value="UniProtKB-KW"/>
</dbReference>
<evidence type="ECO:0000313" key="8">
    <source>
        <dbReference type="EMBL" id="ECJ4379148.1"/>
    </source>
</evidence>
<evidence type="ECO:0000256" key="5">
    <source>
        <dbReference type="ARBA" id="ARBA00022691"/>
    </source>
</evidence>
<evidence type="ECO:0000256" key="2">
    <source>
        <dbReference type="ARBA" id="ARBA00011900"/>
    </source>
</evidence>
<dbReference type="Gene3D" id="1.10.1020.10">
    <property type="entry name" value="Adenine-specific Methyltransferase, Domain 2"/>
    <property type="match status" value="1"/>
</dbReference>
<dbReference type="PANTHER" id="PTHR30481:SF3">
    <property type="entry name" value="DNA ADENINE METHYLASE"/>
    <property type="match status" value="1"/>
</dbReference>
<dbReference type="InterPro" id="IPR002052">
    <property type="entry name" value="DNA_methylase_N6_adenine_CS"/>
</dbReference>
<keyword evidence="3 7" id="KW-0489">Methyltransferase</keyword>
<dbReference type="SUPFAM" id="SSF53335">
    <property type="entry name" value="S-adenosyl-L-methionine-dependent methyltransferases"/>
    <property type="match status" value="1"/>
</dbReference>
<dbReference type="NCBIfam" id="TIGR00571">
    <property type="entry name" value="dam"/>
    <property type="match status" value="1"/>
</dbReference>
<dbReference type="PROSITE" id="PS00092">
    <property type="entry name" value="N6_MTASE"/>
    <property type="match status" value="1"/>
</dbReference>
<evidence type="ECO:0000256" key="1">
    <source>
        <dbReference type="ARBA" id="ARBA00006594"/>
    </source>
</evidence>
<gene>
    <name evidence="8" type="ORF">DLB95_18335</name>
</gene>
<dbReference type="Pfam" id="PF02086">
    <property type="entry name" value="MethyltransfD12"/>
    <property type="match status" value="1"/>
</dbReference>
<evidence type="ECO:0000256" key="6">
    <source>
        <dbReference type="ARBA" id="ARBA00047942"/>
    </source>
</evidence>
<dbReference type="InterPro" id="IPR012327">
    <property type="entry name" value="MeTrfase_D12"/>
</dbReference>
<dbReference type="InterPro" id="IPR029063">
    <property type="entry name" value="SAM-dependent_MTases_sf"/>
</dbReference>
<organism evidence="8">
    <name type="scientific">Salmonella diarizonae</name>
    <dbReference type="NCBI Taxonomy" id="59204"/>
    <lineage>
        <taxon>Bacteria</taxon>
        <taxon>Pseudomonadati</taxon>
        <taxon>Pseudomonadota</taxon>
        <taxon>Gammaproteobacteria</taxon>
        <taxon>Enterobacterales</taxon>
        <taxon>Enterobacteriaceae</taxon>
        <taxon>Salmonella</taxon>
    </lineage>
</organism>
<dbReference type="GO" id="GO:0006298">
    <property type="term" value="P:mismatch repair"/>
    <property type="evidence" value="ECO:0007669"/>
    <property type="project" value="TreeGrafter"/>
</dbReference>
<keyword evidence="4 7" id="KW-0808">Transferase</keyword>
<dbReference type="GO" id="GO:0043565">
    <property type="term" value="F:sequence-specific DNA binding"/>
    <property type="evidence" value="ECO:0007669"/>
    <property type="project" value="TreeGrafter"/>
</dbReference>
<dbReference type="EC" id="2.1.1.72" evidence="2 7"/>
<evidence type="ECO:0000256" key="7">
    <source>
        <dbReference type="RuleBase" id="RU361257"/>
    </source>
</evidence>
<accession>A0A5Y3W4Z5</accession>
<dbReference type="GO" id="GO:0009007">
    <property type="term" value="F:site-specific DNA-methyltransferase (adenine-specific) activity"/>
    <property type="evidence" value="ECO:0007669"/>
    <property type="project" value="UniProtKB-UniRule"/>
</dbReference>
<sequence length="390" mass="44549">MKPAFACILCENVANGNQCRIRERHINPDRSLLDNITGPDDERIIFLTDGSQIRARNIRREITIEPTPYPPKKQQGGQHMKSWKSSPLIWAGSKYRTLNRLIKKERLPPSGGCLVEPFVGSGTVFLNTDYQRYVLCDTNEALINFFTTLTVCTEELISEAAPLFSDVNHEAYYQHRTEFNETASKHDRSYEDCLRLAALFLYLNHHCFNGIWRVSKKSGFNVPFRNKTRPFPEEELRQLAEKARRTRAEFLCVDFRHTLRAQHLLMSNDTVIYCDPPYMPESKTADFRGYTAAGFTPDDHRDLVSHLLDVNRLYGAKVVISNSDTKETREIYAPFKLHRLKVQRSVSANGQRRGTADEVIGVLKDGERCVSAPRRAGKATVMAQSRATSC</sequence>
<name>A0A5Y3W4Z5_SALDZ</name>
<comment type="catalytic activity">
    <reaction evidence="6 7">
        <text>a 2'-deoxyadenosine in DNA + S-adenosyl-L-methionine = an N(6)-methyl-2'-deoxyadenosine in DNA + S-adenosyl-L-homocysteine + H(+)</text>
        <dbReference type="Rhea" id="RHEA:15197"/>
        <dbReference type="Rhea" id="RHEA-COMP:12418"/>
        <dbReference type="Rhea" id="RHEA-COMP:12419"/>
        <dbReference type="ChEBI" id="CHEBI:15378"/>
        <dbReference type="ChEBI" id="CHEBI:57856"/>
        <dbReference type="ChEBI" id="CHEBI:59789"/>
        <dbReference type="ChEBI" id="CHEBI:90615"/>
        <dbReference type="ChEBI" id="CHEBI:90616"/>
        <dbReference type="EC" id="2.1.1.72"/>
    </reaction>
</comment>
<dbReference type="InterPro" id="IPR023095">
    <property type="entry name" value="Ade_MeTrfase_dom_2"/>
</dbReference>
<proteinExistence type="inferred from homology"/>
<dbReference type="Proteomes" id="UP000839781">
    <property type="component" value="Unassembled WGS sequence"/>
</dbReference>
<dbReference type="GO" id="GO:0009307">
    <property type="term" value="P:DNA restriction-modification system"/>
    <property type="evidence" value="ECO:0007669"/>
    <property type="project" value="InterPro"/>
</dbReference>
<dbReference type="Gene3D" id="3.40.50.150">
    <property type="entry name" value="Vaccinia Virus protein VP39"/>
    <property type="match status" value="1"/>
</dbReference>
<dbReference type="EMBL" id="AAIYJF010000015">
    <property type="protein sequence ID" value="ECJ4379148.1"/>
    <property type="molecule type" value="Genomic_DNA"/>
</dbReference>
<protein>
    <recommendedName>
        <fullName evidence="2 7">Site-specific DNA-methyltransferase (adenine-specific)</fullName>
        <ecNumber evidence="2 7">2.1.1.72</ecNumber>
    </recommendedName>
</protein>
<evidence type="ECO:0000256" key="4">
    <source>
        <dbReference type="ARBA" id="ARBA00022679"/>
    </source>
</evidence>
<dbReference type="PRINTS" id="PR00505">
    <property type="entry name" value="D12N6MTFRASE"/>
</dbReference>
<keyword evidence="5 7" id="KW-0949">S-adenosyl-L-methionine</keyword>
<dbReference type="GO" id="GO:1904047">
    <property type="term" value="F:S-adenosyl-L-methionine binding"/>
    <property type="evidence" value="ECO:0007669"/>
    <property type="project" value="TreeGrafter"/>
</dbReference>
<dbReference type="AlphaFoldDB" id="A0A5Y3W4Z5"/>
<comment type="similarity">
    <text evidence="1 7">Belongs to the N(4)/N(6)-methyltransferase family.</text>
</comment>
<reference evidence="8" key="1">
    <citation type="submission" date="2018-05" db="EMBL/GenBank/DDBJ databases">
        <authorList>
            <person name="Ashton P.M."/>
            <person name="Dallman T."/>
            <person name="Nair S."/>
            <person name="De Pinna E."/>
            <person name="Peters T."/>
            <person name="Grant K."/>
        </authorList>
    </citation>
    <scope>NUCLEOTIDE SEQUENCE [LARGE SCALE GENOMIC DNA]</scope>
    <source>
        <strain evidence="8">474878</strain>
    </source>
</reference>
<evidence type="ECO:0000256" key="3">
    <source>
        <dbReference type="ARBA" id="ARBA00022603"/>
    </source>
</evidence>